<dbReference type="AlphaFoldDB" id="A0AAD5R2L7"/>
<name>A0AAD5R2L7_PARTN</name>
<sequence length="212" mass="24088">MLGCGVMPTGQVNLYSHPQSCIVVGNTATEICASAEAATEYCMPLTKTEIRPIPAIHTSVIGNIMTTSIIMANWPTAMWQNVVNRAIRMLASGPLDRTSFWQQPLSMELKMGCHVFRQTLLPCRSYYEISTAIEKETYTDVRYSDLCGESSRPAFDDISREDEALKQQPKQQVKRSKIFMADEQEETTNARITYKLKEKSFFLEEDRVVRKN</sequence>
<keyword evidence="2" id="KW-1185">Reference proteome</keyword>
<accession>A0AAD5R2L7</accession>
<dbReference type="Proteomes" id="UP001196413">
    <property type="component" value="Unassembled WGS sequence"/>
</dbReference>
<comment type="caution">
    <text evidence="1">The sequence shown here is derived from an EMBL/GenBank/DDBJ whole genome shotgun (WGS) entry which is preliminary data.</text>
</comment>
<protein>
    <submittedName>
        <fullName evidence="1">Uncharacterized protein</fullName>
    </submittedName>
</protein>
<dbReference type="EMBL" id="JAHQIW010006180">
    <property type="protein sequence ID" value="KAJ1368410.1"/>
    <property type="molecule type" value="Genomic_DNA"/>
</dbReference>
<gene>
    <name evidence="1" type="ORF">KIN20_029537</name>
</gene>
<organism evidence="1 2">
    <name type="scientific">Parelaphostrongylus tenuis</name>
    <name type="common">Meningeal worm</name>
    <dbReference type="NCBI Taxonomy" id="148309"/>
    <lineage>
        <taxon>Eukaryota</taxon>
        <taxon>Metazoa</taxon>
        <taxon>Ecdysozoa</taxon>
        <taxon>Nematoda</taxon>
        <taxon>Chromadorea</taxon>
        <taxon>Rhabditida</taxon>
        <taxon>Rhabditina</taxon>
        <taxon>Rhabditomorpha</taxon>
        <taxon>Strongyloidea</taxon>
        <taxon>Metastrongylidae</taxon>
        <taxon>Parelaphostrongylus</taxon>
    </lineage>
</organism>
<evidence type="ECO:0000313" key="2">
    <source>
        <dbReference type="Proteomes" id="UP001196413"/>
    </source>
</evidence>
<reference evidence="1" key="1">
    <citation type="submission" date="2021-06" db="EMBL/GenBank/DDBJ databases">
        <title>Parelaphostrongylus tenuis whole genome reference sequence.</title>
        <authorList>
            <person name="Garwood T.J."/>
            <person name="Larsen P.A."/>
            <person name="Fountain-Jones N.M."/>
            <person name="Garbe J.R."/>
            <person name="Macchietto M.G."/>
            <person name="Kania S.A."/>
            <person name="Gerhold R.W."/>
            <person name="Richards J.E."/>
            <person name="Wolf T.M."/>
        </authorList>
    </citation>
    <scope>NUCLEOTIDE SEQUENCE</scope>
    <source>
        <strain evidence="1">MNPRO001-30</strain>
        <tissue evidence="1">Meninges</tissue>
    </source>
</reference>
<proteinExistence type="predicted"/>
<evidence type="ECO:0000313" key="1">
    <source>
        <dbReference type="EMBL" id="KAJ1368410.1"/>
    </source>
</evidence>